<dbReference type="GO" id="GO:0051539">
    <property type="term" value="F:4 iron, 4 sulfur cluster binding"/>
    <property type="evidence" value="ECO:0007669"/>
    <property type="project" value="UniProtKB-UniRule"/>
</dbReference>
<evidence type="ECO:0000256" key="11">
    <source>
        <dbReference type="HAMAP-Rule" id="MF_01479"/>
    </source>
</evidence>
<evidence type="ECO:0000313" key="15">
    <source>
        <dbReference type="Proteomes" id="UP000236047"/>
    </source>
</evidence>
<evidence type="ECO:0000256" key="10">
    <source>
        <dbReference type="ARBA" id="ARBA00023163"/>
    </source>
</evidence>
<evidence type="ECO:0000313" key="14">
    <source>
        <dbReference type="EMBL" id="PNE36940.1"/>
    </source>
</evidence>
<dbReference type="GO" id="GO:0046872">
    <property type="term" value="F:metal ion binding"/>
    <property type="evidence" value="ECO:0007669"/>
    <property type="project" value="UniProtKB-KW"/>
</dbReference>
<dbReference type="GO" id="GO:0035731">
    <property type="term" value="F:dinitrosyl-iron complex binding"/>
    <property type="evidence" value="ECO:0007669"/>
    <property type="project" value="UniProtKB-UniRule"/>
</dbReference>
<dbReference type="PANTHER" id="PTHR38839:SF7">
    <property type="entry name" value="TRANSCRIPTIONAL REGULATOR WHIB4"/>
    <property type="match status" value="1"/>
</dbReference>
<feature type="binding site" evidence="11">
    <location>
        <position position="61"/>
    </location>
    <ligand>
        <name>[4Fe-4S] cluster</name>
        <dbReference type="ChEBI" id="CHEBI:49883"/>
    </ligand>
</feature>
<feature type="region of interest" description="Disordered" evidence="12">
    <location>
        <begin position="112"/>
        <end position="131"/>
    </location>
</feature>
<dbReference type="GO" id="GO:0003677">
    <property type="term" value="F:DNA binding"/>
    <property type="evidence" value="ECO:0007669"/>
    <property type="project" value="UniProtKB-UniRule"/>
</dbReference>
<keyword evidence="15" id="KW-1185">Reference proteome</keyword>
<dbReference type="GO" id="GO:0047134">
    <property type="term" value="F:protein-disulfide reductase [NAD(P)H] activity"/>
    <property type="evidence" value="ECO:0007669"/>
    <property type="project" value="TreeGrafter"/>
</dbReference>
<comment type="similarity">
    <text evidence="2 11">Belongs to the WhiB family.</text>
</comment>
<evidence type="ECO:0000259" key="13">
    <source>
        <dbReference type="PROSITE" id="PS51674"/>
    </source>
</evidence>
<dbReference type="Proteomes" id="UP000236047">
    <property type="component" value="Unassembled WGS sequence"/>
</dbReference>
<organism evidence="14 15">
    <name type="scientific">Streptomyces noursei</name>
    <name type="common">Streptomyces albulus</name>
    <dbReference type="NCBI Taxonomy" id="1971"/>
    <lineage>
        <taxon>Bacteria</taxon>
        <taxon>Bacillati</taxon>
        <taxon>Actinomycetota</taxon>
        <taxon>Actinomycetes</taxon>
        <taxon>Kitasatosporales</taxon>
        <taxon>Streptomycetaceae</taxon>
        <taxon>Streptomyces</taxon>
    </lineage>
</organism>
<keyword evidence="7 11" id="KW-0805">Transcription regulation</keyword>
<comment type="function">
    <text evidence="11">Acts as a transcriptional regulator. Probably redox-responsive. The apo- but not holo-form probably binds DNA.</text>
</comment>
<name>A0A2N8P7G8_STRNR</name>
<evidence type="ECO:0000256" key="9">
    <source>
        <dbReference type="ARBA" id="ARBA00023157"/>
    </source>
</evidence>
<comment type="cofactor">
    <cofactor evidence="11">
        <name>[4Fe-4S] cluster</name>
        <dbReference type="ChEBI" id="CHEBI:49883"/>
    </cofactor>
    <text evidence="11">Binds 1 [4Fe-4S] cluster per subunit. Following nitrosylation of the [4Fe-4S] cluster binds 1 [4Fe-8(NO)] cluster per subunit.</text>
</comment>
<dbReference type="Pfam" id="PF02467">
    <property type="entry name" value="Whib"/>
    <property type="match status" value="1"/>
</dbReference>
<comment type="PTM">
    <text evidence="11">Upon Fe-S cluster removal intramolecular disulfide bonds are formed.</text>
</comment>
<keyword evidence="4 11" id="KW-0479">Metal-binding</keyword>
<dbReference type="GO" id="GO:0005737">
    <property type="term" value="C:cytoplasm"/>
    <property type="evidence" value="ECO:0007669"/>
    <property type="project" value="UniProtKB-SubCell"/>
</dbReference>
<accession>A0A2N8P7G8</accession>
<dbReference type="GO" id="GO:0045892">
    <property type="term" value="P:negative regulation of DNA-templated transcription"/>
    <property type="evidence" value="ECO:0007669"/>
    <property type="project" value="TreeGrafter"/>
</dbReference>
<comment type="caution">
    <text evidence="14">The sequence shown here is derived from an EMBL/GenBank/DDBJ whole genome shotgun (WGS) entry which is preliminary data.</text>
</comment>
<feature type="binding site" evidence="11">
    <location>
        <position position="28"/>
    </location>
    <ligand>
        <name>[4Fe-4S] cluster</name>
        <dbReference type="ChEBI" id="CHEBI:49883"/>
    </ligand>
</feature>
<keyword evidence="10 11" id="KW-0804">Transcription</keyword>
<feature type="compositionally biased region" description="Polar residues" evidence="12">
    <location>
        <begin position="114"/>
        <end position="123"/>
    </location>
</feature>
<keyword evidence="5 11" id="KW-0408">Iron</keyword>
<sequence>MELTSASIHHRHQQSVGWDRHWRRHGVCAGSNVDLFFAVPRSLDHEHALSMCEDCPVRTECLAYALDGRCTHGIFGGTTPGWRRALLARRPHITSWRNLLAQARAEHMRRSHHSAATNHQRQGCSKVVVIK</sequence>
<dbReference type="PROSITE" id="PS51674">
    <property type="entry name" value="4FE4S_WBL"/>
    <property type="match status" value="1"/>
</dbReference>
<evidence type="ECO:0000256" key="5">
    <source>
        <dbReference type="ARBA" id="ARBA00023004"/>
    </source>
</evidence>
<protein>
    <recommendedName>
        <fullName evidence="11">Transcriptional regulator WhiB</fullName>
    </recommendedName>
</protein>
<evidence type="ECO:0000256" key="8">
    <source>
        <dbReference type="ARBA" id="ARBA00023125"/>
    </source>
</evidence>
<proteinExistence type="inferred from homology"/>
<evidence type="ECO:0000256" key="2">
    <source>
        <dbReference type="ARBA" id="ARBA00006597"/>
    </source>
</evidence>
<keyword evidence="9 11" id="KW-1015">Disulfide bond</keyword>
<feature type="binding site" evidence="11">
    <location>
        <position position="55"/>
    </location>
    <ligand>
        <name>[4Fe-4S] cluster</name>
        <dbReference type="ChEBI" id="CHEBI:49883"/>
    </ligand>
</feature>
<dbReference type="HAMAP" id="MF_01479">
    <property type="entry name" value="WhiB"/>
    <property type="match status" value="1"/>
</dbReference>
<evidence type="ECO:0000256" key="12">
    <source>
        <dbReference type="SAM" id="MobiDB-lite"/>
    </source>
</evidence>
<reference evidence="15" key="1">
    <citation type="submission" date="2015-09" db="EMBL/GenBank/DDBJ databases">
        <authorList>
            <person name="Graham D.E."/>
            <person name="Mahan K.M."/>
            <person name="Klingeman D.M."/>
            <person name="Fida T."/>
            <person name="Giannone R.J."/>
            <person name="Hettich R.L."/>
            <person name="Parry R.J."/>
            <person name="Spain J.C."/>
        </authorList>
    </citation>
    <scope>NUCLEOTIDE SEQUENCE [LARGE SCALE GENOMIC DNA]</scope>
    <source>
        <strain evidence="15">JCM 4701</strain>
    </source>
</reference>
<feature type="binding site" evidence="11">
    <location>
        <position position="52"/>
    </location>
    <ligand>
        <name>[4Fe-4S] cluster</name>
        <dbReference type="ChEBI" id="CHEBI:49883"/>
    </ligand>
</feature>
<evidence type="ECO:0000256" key="1">
    <source>
        <dbReference type="ARBA" id="ARBA00004496"/>
    </source>
</evidence>
<feature type="domain" description="4Fe-4S Wbl-type" evidence="13">
    <location>
        <begin position="27"/>
        <end position="85"/>
    </location>
</feature>
<dbReference type="EMBL" id="LJSN01000004">
    <property type="protein sequence ID" value="PNE36940.1"/>
    <property type="molecule type" value="Genomic_DNA"/>
</dbReference>
<evidence type="ECO:0000256" key="3">
    <source>
        <dbReference type="ARBA" id="ARBA00022485"/>
    </source>
</evidence>
<keyword evidence="8 11" id="KW-0238">DNA-binding</keyword>
<dbReference type="PANTHER" id="PTHR38839">
    <property type="entry name" value="TRANSCRIPTIONAL REGULATOR WHID-RELATED"/>
    <property type="match status" value="1"/>
</dbReference>
<evidence type="ECO:0000256" key="4">
    <source>
        <dbReference type="ARBA" id="ARBA00022723"/>
    </source>
</evidence>
<dbReference type="InterPro" id="IPR034768">
    <property type="entry name" value="4FE4S_WBL"/>
</dbReference>
<keyword evidence="11" id="KW-0963">Cytoplasm</keyword>
<evidence type="ECO:0000256" key="7">
    <source>
        <dbReference type="ARBA" id="ARBA00023015"/>
    </source>
</evidence>
<comment type="subcellular location">
    <subcellularLocation>
        <location evidence="1 11">Cytoplasm</location>
    </subcellularLocation>
</comment>
<evidence type="ECO:0000256" key="6">
    <source>
        <dbReference type="ARBA" id="ARBA00023014"/>
    </source>
</evidence>
<keyword evidence="3 11" id="KW-0004">4Fe-4S</keyword>
<gene>
    <name evidence="11" type="primary">whiB</name>
    <name evidence="14" type="ORF">AOB60_36875</name>
</gene>
<comment type="PTM">
    <text evidence="11">The Fe-S cluster can be nitrosylated by nitric oxide (NO).</text>
</comment>
<dbReference type="InterPro" id="IPR003482">
    <property type="entry name" value="Whib"/>
</dbReference>
<dbReference type="AlphaFoldDB" id="A0A2N8P7G8"/>
<dbReference type="GO" id="GO:0045454">
    <property type="term" value="P:cell redox homeostasis"/>
    <property type="evidence" value="ECO:0007669"/>
    <property type="project" value="TreeGrafter"/>
</dbReference>
<keyword evidence="6 11" id="KW-0411">Iron-sulfur</keyword>